<dbReference type="InterPro" id="IPR052192">
    <property type="entry name" value="Insect_Ionotropic_Sensory_Rcpt"/>
</dbReference>
<evidence type="ECO:0000313" key="8">
    <source>
        <dbReference type="EnsemblMetazoa" id="ACUA011656-PA"/>
    </source>
</evidence>
<dbReference type="PANTHER" id="PTHR42643">
    <property type="entry name" value="IONOTROPIC RECEPTOR 20A-RELATED"/>
    <property type="match status" value="1"/>
</dbReference>
<dbReference type="AlphaFoldDB" id="A0A182M7W2"/>
<comment type="subcellular location">
    <subcellularLocation>
        <location evidence="1">Cell membrane</location>
        <topology evidence="1">Multi-pass membrane protein</topology>
    </subcellularLocation>
</comment>
<protein>
    <submittedName>
        <fullName evidence="8">Uncharacterized protein</fullName>
    </submittedName>
</protein>
<sequence length="320" mass="37135">MFALSCLSFFFSRTYTSRVLALMSLRTFHKRPKTIAEFMQSDYMMVIHKPQRAQYALDDFLPKILDQDEFERLRGEIGIRYHYRYCSLQPCGQALLLTSDYFKGLPHDFFAIDESVIPSLRKLQFAKNSPIAAVMSRYIRLFYESGLWNYHVQKFMRMLSPNLEPEKKLSKVVFSFYDLTSVWLLLGVGLLLSTTRILFNKTSIIFPPGHGLHNLEYPIGQSSLVVQFFDDQGIVNYAIVPMPSSAFEVVSNTSIYTENRFSKKKITVSLQDIMKMHRLFPNKLLNLYGHHIRIGVKQADYPYVNVHEQSSSTYVVPNSQ</sequence>
<keyword evidence="3" id="KW-0812">Transmembrane</keyword>
<keyword evidence="7" id="KW-0325">Glycoprotein</keyword>
<proteinExistence type="predicted"/>
<keyword evidence="9" id="KW-1185">Reference proteome</keyword>
<evidence type="ECO:0000256" key="5">
    <source>
        <dbReference type="ARBA" id="ARBA00023136"/>
    </source>
</evidence>
<dbReference type="Proteomes" id="UP000075883">
    <property type="component" value="Unassembled WGS sequence"/>
</dbReference>
<evidence type="ECO:0000256" key="2">
    <source>
        <dbReference type="ARBA" id="ARBA00022475"/>
    </source>
</evidence>
<evidence type="ECO:0000256" key="4">
    <source>
        <dbReference type="ARBA" id="ARBA00022989"/>
    </source>
</evidence>
<name>A0A182M7W2_9DIPT</name>
<dbReference type="PANTHER" id="PTHR42643:SF41">
    <property type="entry name" value="IONOTROPIC RECEPTOR 20A-RELATED"/>
    <property type="match status" value="1"/>
</dbReference>
<evidence type="ECO:0000256" key="7">
    <source>
        <dbReference type="ARBA" id="ARBA00023180"/>
    </source>
</evidence>
<dbReference type="VEuPathDB" id="VectorBase:ACUA011656"/>
<keyword evidence="4" id="KW-1133">Transmembrane helix</keyword>
<reference evidence="8" key="2">
    <citation type="submission" date="2020-05" db="UniProtKB">
        <authorList>
            <consortium name="EnsemblMetazoa"/>
        </authorList>
    </citation>
    <scope>IDENTIFICATION</scope>
    <source>
        <strain evidence="8">A-37</strain>
    </source>
</reference>
<organism evidence="8 9">
    <name type="scientific">Anopheles culicifacies</name>
    <dbReference type="NCBI Taxonomy" id="139723"/>
    <lineage>
        <taxon>Eukaryota</taxon>
        <taxon>Metazoa</taxon>
        <taxon>Ecdysozoa</taxon>
        <taxon>Arthropoda</taxon>
        <taxon>Hexapoda</taxon>
        <taxon>Insecta</taxon>
        <taxon>Pterygota</taxon>
        <taxon>Neoptera</taxon>
        <taxon>Endopterygota</taxon>
        <taxon>Diptera</taxon>
        <taxon>Nematocera</taxon>
        <taxon>Culicoidea</taxon>
        <taxon>Culicidae</taxon>
        <taxon>Anophelinae</taxon>
        <taxon>Anopheles</taxon>
        <taxon>culicifacies species complex</taxon>
    </lineage>
</organism>
<dbReference type="EnsemblMetazoa" id="ACUA011656-RA">
    <property type="protein sequence ID" value="ACUA011656-PA"/>
    <property type="gene ID" value="ACUA011656"/>
</dbReference>
<keyword evidence="2" id="KW-1003">Cell membrane</keyword>
<reference evidence="9" key="1">
    <citation type="submission" date="2013-09" db="EMBL/GenBank/DDBJ databases">
        <title>The Genome Sequence of Anopheles culicifacies species A.</title>
        <authorList>
            <consortium name="The Broad Institute Genomics Platform"/>
            <person name="Neafsey D.E."/>
            <person name="Besansky N."/>
            <person name="Howell P."/>
            <person name="Walton C."/>
            <person name="Young S.K."/>
            <person name="Zeng Q."/>
            <person name="Gargeya S."/>
            <person name="Fitzgerald M."/>
            <person name="Haas B."/>
            <person name="Abouelleil A."/>
            <person name="Allen A.W."/>
            <person name="Alvarado L."/>
            <person name="Arachchi H.M."/>
            <person name="Berlin A.M."/>
            <person name="Chapman S.B."/>
            <person name="Gainer-Dewar J."/>
            <person name="Goldberg J."/>
            <person name="Griggs A."/>
            <person name="Gujja S."/>
            <person name="Hansen M."/>
            <person name="Howarth C."/>
            <person name="Imamovic A."/>
            <person name="Ireland A."/>
            <person name="Larimer J."/>
            <person name="McCowan C."/>
            <person name="Murphy C."/>
            <person name="Pearson M."/>
            <person name="Poon T.W."/>
            <person name="Priest M."/>
            <person name="Roberts A."/>
            <person name="Saif S."/>
            <person name="Shea T."/>
            <person name="Sisk P."/>
            <person name="Sykes S."/>
            <person name="Wortman J."/>
            <person name="Nusbaum C."/>
            <person name="Birren B."/>
        </authorList>
    </citation>
    <scope>NUCLEOTIDE SEQUENCE [LARGE SCALE GENOMIC DNA]</scope>
    <source>
        <strain evidence="9">A-37</strain>
    </source>
</reference>
<keyword evidence="6" id="KW-0675">Receptor</keyword>
<dbReference type="EMBL" id="AXCM01016737">
    <property type="status" value="NOT_ANNOTATED_CDS"/>
    <property type="molecule type" value="Genomic_DNA"/>
</dbReference>
<dbReference type="GO" id="GO:0005886">
    <property type="term" value="C:plasma membrane"/>
    <property type="evidence" value="ECO:0007669"/>
    <property type="project" value="UniProtKB-SubCell"/>
</dbReference>
<keyword evidence="5" id="KW-0472">Membrane</keyword>
<evidence type="ECO:0000256" key="3">
    <source>
        <dbReference type="ARBA" id="ARBA00022692"/>
    </source>
</evidence>
<accession>A0A182M7W2</accession>
<evidence type="ECO:0000313" key="9">
    <source>
        <dbReference type="Proteomes" id="UP000075883"/>
    </source>
</evidence>
<evidence type="ECO:0000256" key="6">
    <source>
        <dbReference type="ARBA" id="ARBA00023170"/>
    </source>
</evidence>
<evidence type="ECO:0000256" key="1">
    <source>
        <dbReference type="ARBA" id="ARBA00004651"/>
    </source>
</evidence>